<name>E2Q013_STRCL</name>
<sequence>MSGQSILGQSQGPKSNGLNSSSMR</sequence>
<dbReference type="Proteomes" id="UP000002357">
    <property type="component" value="Chromosome"/>
</dbReference>
<evidence type="ECO:0000256" key="1">
    <source>
        <dbReference type="SAM" id="MobiDB-lite"/>
    </source>
</evidence>
<accession>E2Q013</accession>
<gene>
    <name evidence="2" type="ORF">SCLAV_3361</name>
</gene>
<evidence type="ECO:0000313" key="3">
    <source>
        <dbReference type="Proteomes" id="UP000002357"/>
    </source>
</evidence>
<feature type="region of interest" description="Disordered" evidence="1">
    <location>
        <begin position="1"/>
        <end position="24"/>
    </location>
</feature>
<evidence type="ECO:0000313" key="2">
    <source>
        <dbReference type="EMBL" id="EFG08432.1"/>
    </source>
</evidence>
<dbReference type="EMBL" id="CM000913">
    <property type="protein sequence ID" value="EFG08432.1"/>
    <property type="molecule type" value="Genomic_DNA"/>
</dbReference>
<keyword evidence="3" id="KW-1185">Reference proteome</keyword>
<organism evidence="2 3">
    <name type="scientific">Streptomyces clavuligerus</name>
    <dbReference type="NCBI Taxonomy" id="1901"/>
    <lineage>
        <taxon>Bacteria</taxon>
        <taxon>Bacillati</taxon>
        <taxon>Actinomycetota</taxon>
        <taxon>Actinomycetes</taxon>
        <taxon>Kitasatosporales</taxon>
        <taxon>Streptomycetaceae</taxon>
        <taxon>Streptomyces</taxon>
    </lineage>
</organism>
<protein>
    <submittedName>
        <fullName evidence="2">Uncharacterized protein</fullName>
    </submittedName>
</protein>
<proteinExistence type="predicted"/>
<dbReference type="AlphaFoldDB" id="E2Q013"/>
<reference evidence="2 3" key="1">
    <citation type="journal article" date="2010" name="Genome Biol. Evol.">
        <title>The sequence of a 1.8-mb bacterial linear plasmid reveals a rich evolutionary reservoir of secondary metabolic pathways.</title>
        <authorList>
            <person name="Medema M.H."/>
            <person name="Trefzer A."/>
            <person name="Kovalchuk A."/>
            <person name="van den Berg M."/>
            <person name="Mueller U."/>
            <person name="Heijne W."/>
            <person name="Wu L."/>
            <person name="Alam M.T."/>
            <person name="Ronning C.M."/>
            <person name="Nierman W.C."/>
            <person name="Bovenberg R.A.L."/>
            <person name="Breitling R."/>
            <person name="Takano E."/>
        </authorList>
    </citation>
    <scope>NUCLEOTIDE SEQUENCE [LARGE SCALE GENOMIC DNA]</scope>
    <source>
        <strain evidence="3">ATCC 27064 / DSM 738 / JCM 4710 / NBRC 13307 / NCIMB 12785 / NRRL 3585 / VKM Ac-602</strain>
    </source>
</reference>